<evidence type="ECO:0000313" key="10">
    <source>
        <dbReference type="EMBL" id="KAH9827294.1"/>
    </source>
</evidence>
<feature type="domain" description="Plastocyanin-like" evidence="8">
    <location>
        <begin position="504"/>
        <end position="644"/>
    </location>
</feature>
<dbReference type="CDD" id="cd13854">
    <property type="entry name" value="CuRO_1_MaLCC_like"/>
    <property type="match status" value="1"/>
</dbReference>
<reference evidence="10 11" key="1">
    <citation type="journal article" date="2018" name="IMA Fungus">
        <title>IMA Genome-F 10: Nine draft genome sequences of Claviceps purpurea s.lat., including C. arundinis, C. humidiphila, and C. cf. spartinae, pseudomolecules for the pitch canker pathogen Fusarium circinatum, draft genome of Davidsoniella eucalypti, Grosmannia galeiformis, Quambalaria eucalypti, and Teratosphaeria destructans.</title>
        <authorList>
            <person name="Wingfield B.D."/>
            <person name="Liu M."/>
            <person name="Nguyen H.D."/>
            <person name="Lane F.A."/>
            <person name="Morgan S.W."/>
            <person name="De Vos L."/>
            <person name="Wilken P.M."/>
            <person name="Duong T.A."/>
            <person name="Aylward J."/>
            <person name="Coetzee M.P."/>
            <person name="Dadej K."/>
            <person name="De Beer Z.W."/>
            <person name="Findlay W."/>
            <person name="Havenga M."/>
            <person name="Kolarik M."/>
            <person name="Menzies J.G."/>
            <person name="Naidoo K."/>
            <person name="Pochopski O."/>
            <person name="Shoukouhi P."/>
            <person name="Santana Q.C."/>
            <person name="Seifert K.A."/>
            <person name="Soal N."/>
            <person name="Steenkamp E.T."/>
            <person name="Tatham C.T."/>
            <person name="van der Nest M.A."/>
            <person name="Wingfield M.J."/>
        </authorList>
    </citation>
    <scope>NUCLEOTIDE SEQUENCE [LARGE SCALE GENOMIC DNA]</scope>
    <source>
        <strain evidence="10">CMW44962</strain>
    </source>
</reference>
<dbReference type="OrthoDB" id="2121828at2759"/>
<dbReference type="Pfam" id="PF07731">
    <property type="entry name" value="Cu-oxidase_2"/>
    <property type="match status" value="1"/>
</dbReference>
<evidence type="ECO:0000256" key="2">
    <source>
        <dbReference type="ARBA" id="ARBA00022723"/>
    </source>
</evidence>
<keyword evidence="11" id="KW-1185">Reference proteome</keyword>
<feature type="region of interest" description="Disordered" evidence="5">
    <location>
        <begin position="30"/>
        <end position="55"/>
    </location>
</feature>
<feature type="compositionally biased region" description="Low complexity" evidence="5">
    <location>
        <begin position="32"/>
        <end position="47"/>
    </location>
</feature>
<evidence type="ECO:0000256" key="5">
    <source>
        <dbReference type="SAM" id="MobiDB-lite"/>
    </source>
</evidence>
<accession>A0A9W7SRI8</accession>
<dbReference type="InterPro" id="IPR001117">
    <property type="entry name" value="Cu-oxidase_2nd"/>
</dbReference>
<dbReference type="GO" id="GO:0005507">
    <property type="term" value="F:copper ion binding"/>
    <property type="evidence" value="ECO:0007669"/>
    <property type="project" value="InterPro"/>
</dbReference>
<dbReference type="GO" id="GO:0016491">
    <property type="term" value="F:oxidoreductase activity"/>
    <property type="evidence" value="ECO:0007669"/>
    <property type="project" value="UniProtKB-KW"/>
</dbReference>
<evidence type="ECO:0000259" key="7">
    <source>
        <dbReference type="Pfam" id="PF00394"/>
    </source>
</evidence>
<dbReference type="Proteomes" id="UP001138500">
    <property type="component" value="Unassembled WGS sequence"/>
</dbReference>
<organism evidence="10 11">
    <name type="scientific">Teratosphaeria destructans</name>
    <dbReference type="NCBI Taxonomy" id="418781"/>
    <lineage>
        <taxon>Eukaryota</taxon>
        <taxon>Fungi</taxon>
        <taxon>Dikarya</taxon>
        <taxon>Ascomycota</taxon>
        <taxon>Pezizomycotina</taxon>
        <taxon>Dothideomycetes</taxon>
        <taxon>Dothideomycetidae</taxon>
        <taxon>Mycosphaerellales</taxon>
        <taxon>Teratosphaeriaceae</taxon>
        <taxon>Teratosphaeria</taxon>
    </lineage>
</organism>
<dbReference type="InterPro" id="IPR011706">
    <property type="entry name" value="Cu-oxidase_C"/>
</dbReference>
<feature type="domain" description="Plastocyanin-like" evidence="9">
    <location>
        <begin position="157"/>
        <end position="271"/>
    </location>
</feature>
<protein>
    <submittedName>
        <fullName evidence="10">Multicopper oxidase</fullName>
    </submittedName>
</protein>
<evidence type="ECO:0000256" key="6">
    <source>
        <dbReference type="SAM" id="SignalP"/>
    </source>
</evidence>
<reference evidence="10 11" key="2">
    <citation type="journal article" date="2021" name="Curr. Genet.">
        <title>Genetic response to nitrogen starvation in the aggressive Eucalyptus foliar pathogen Teratosphaeria destructans.</title>
        <authorList>
            <person name="Havenga M."/>
            <person name="Wingfield B.D."/>
            <person name="Wingfield M.J."/>
            <person name="Dreyer L.L."/>
            <person name="Roets F."/>
            <person name="Aylward J."/>
        </authorList>
    </citation>
    <scope>NUCLEOTIDE SEQUENCE [LARGE SCALE GENOMIC DNA]</scope>
    <source>
        <strain evidence="10">CMW44962</strain>
    </source>
</reference>
<comment type="caution">
    <text evidence="10">The sequence shown here is derived from an EMBL/GenBank/DDBJ whole genome shotgun (WGS) entry which is preliminary data.</text>
</comment>
<dbReference type="EMBL" id="RIBY02001890">
    <property type="protein sequence ID" value="KAH9827294.1"/>
    <property type="molecule type" value="Genomic_DNA"/>
</dbReference>
<dbReference type="PANTHER" id="PTHR11709">
    <property type="entry name" value="MULTI-COPPER OXIDASE"/>
    <property type="match status" value="1"/>
</dbReference>
<comment type="similarity">
    <text evidence="1">Belongs to the multicopper oxidase family.</text>
</comment>
<evidence type="ECO:0000256" key="1">
    <source>
        <dbReference type="ARBA" id="ARBA00010609"/>
    </source>
</evidence>
<gene>
    <name evidence="10" type="ORF">Tdes44962_MAKER02920</name>
</gene>
<dbReference type="InterPro" id="IPR033138">
    <property type="entry name" value="Cu_oxidase_CS"/>
</dbReference>
<keyword evidence="4" id="KW-0186">Copper</keyword>
<evidence type="ECO:0000313" key="11">
    <source>
        <dbReference type="Proteomes" id="UP001138500"/>
    </source>
</evidence>
<feature type="signal peptide" evidence="6">
    <location>
        <begin position="1"/>
        <end position="18"/>
    </location>
</feature>
<dbReference type="Pfam" id="PF00394">
    <property type="entry name" value="Cu-oxidase"/>
    <property type="match status" value="1"/>
</dbReference>
<dbReference type="SUPFAM" id="SSF49503">
    <property type="entry name" value="Cupredoxins"/>
    <property type="match status" value="3"/>
</dbReference>
<keyword evidence="2" id="KW-0479">Metal-binding</keyword>
<evidence type="ECO:0000256" key="3">
    <source>
        <dbReference type="ARBA" id="ARBA00023002"/>
    </source>
</evidence>
<dbReference type="AlphaFoldDB" id="A0A9W7SRI8"/>
<dbReference type="PROSITE" id="PS00080">
    <property type="entry name" value="MULTICOPPER_OXIDASE2"/>
    <property type="match status" value="1"/>
</dbReference>
<keyword evidence="3" id="KW-0560">Oxidoreductase</keyword>
<dbReference type="InterPro" id="IPR045087">
    <property type="entry name" value="Cu-oxidase_fam"/>
</dbReference>
<dbReference type="FunFam" id="2.60.40.420:FF:000021">
    <property type="entry name" value="Extracellular dihydrogeodin oxidase/laccase"/>
    <property type="match status" value="1"/>
</dbReference>
<evidence type="ECO:0000259" key="8">
    <source>
        <dbReference type="Pfam" id="PF07731"/>
    </source>
</evidence>
<evidence type="ECO:0000256" key="4">
    <source>
        <dbReference type="ARBA" id="ARBA00023008"/>
    </source>
</evidence>
<dbReference type="Pfam" id="PF07732">
    <property type="entry name" value="Cu-oxidase_3"/>
    <property type="match status" value="1"/>
</dbReference>
<dbReference type="PROSITE" id="PS00079">
    <property type="entry name" value="MULTICOPPER_OXIDASE1"/>
    <property type="match status" value="1"/>
</dbReference>
<dbReference type="CDD" id="cd13901">
    <property type="entry name" value="CuRO_3_MaLCC_like"/>
    <property type="match status" value="1"/>
</dbReference>
<dbReference type="Gene3D" id="2.60.40.420">
    <property type="entry name" value="Cupredoxins - blue copper proteins"/>
    <property type="match status" value="3"/>
</dbReference>
<name>A0A9W7SRI8_9PEZI</name>
<proteinExistence type="inferred from homology"/>
<evidence type="ECO:0000259" key="9">
    <source>
        <dbReference type="Pfam" id="PF07732"/>
    </source>
</evidence>
<dbReference type="InterPro" id="IPR002355">
    <property type="entry name" value="Cu_oxidase_Cu_BS"/>
</dbReference>
<sequence>MAGRYVLGAALLAASSFATPLPFPDSSNSGYTAASNTTSDSSNAPSSQAEITDSGAAAKPSVWSLGGPAASAYHSPAVVTHGSDLTPSLSQHFTNGQSKLGTFSAPQLFAWVGAQVSGNQGNNWNNQAPWGRKTASNTNQYTSPPNTGATRYYTFDITEQTIAPDGVERTGYVVNGAFPGPTIEANWGDWFEITVNNKLSTEGTSIHWHGLLQTATPWMDGVPSVQQCPIPPGSSFTYRFRADLYGSSWYHSHYSAQYANGIFGAMIIHGPDTGDYDVDLGPVLVNDWYHTDYYNLVEQVMAPISEDLLPPLSNSNLINGKMNYPCDNATGLVCHPNAGISKFHVVSGKKYRLRLINAGAEAIQKFSIDGYKLTIIANDFVPIKPYEVDVVTLSVGQRSDVVFTASGKPTDSVWMRSTVGNSAFVGGCTLNDGINPEAVAAIYYQHANTSAIPLTNSTITQAQINTCANDPLSSTVPAYSMAPPPKPESVQRINITYQSNGTNQLFYMNNSTFRADYNNAILLDAKEGKLDFDAEWNVYNFNESKSIRLVVYNYAETGAHPMHLHGHNMYVLDVGTGEWDGSIVHPNNPQRRDVQLLPVAVSPTEPAYIVIQIDADNPGAWPFHCHIAWHVSAGLYVNILERPNDIKHEMRIPTSSMRNTCDIWQSWTNHDVPDEIDSGL</sequence>
<keyword evidence="6" id="KW-0732">Signal</keyword>
<dbReference type="PANTHER" id="PTHR11709:SF145">
    <property type="entry name" value="LCC1"/>
    <property type="match status" value="1"/>
</dbReference>
<feature type="domain" description="Plastocyanin-like" evidence="7">
    <location>
        <begin position="282"/>
        <end position="425"/>
    </location>
</feature>
<dbReference type="InterPro" id="IPR008972">
    <property type="entry name" value="Cupredoxin"/>
</dbReference>
<feature type="chain" id="PRO_5040734660" evidence="6">
    <location>
        <begin position="19"/>
        <end position="680"/>
    </location>
</feature>
<dbReference type="InterPro" id="IPR011707">
    <property type="entry name" value="Cu-oxidase-like_N"/>
</dbReference>